<dbReference type="RefSeq" id="WP_311159505.1">
    <property type="nucleotide sequence ID" value="NZ_JAVQLW010000001.1"/>
</dbReference>
<evidence type="ECO:0000313" key="1">
    <source>
        <dbReference type="EMBL" id="MDS9467327.1"/>
    </source>
</evidence>
<dbReference type="Proteomes" id="UP001269144">
    <property type="component" value="Unassembled WGS sequence"/>
</dbReference>
<organism evidence="1 2">
    <name type="scientific">Paracoccus aurantius</name>
    <dbReference type="NCBI Taxonomy" id="3073814"/>
    <lineage>
        <taxon>Bacteria</taxon>
        <taxon>Pseudomonadati</taxon>
        <taxon>Pseudomonadota</taxon>
        <taxon>Alphaproteobacteria</taxon>
        <taxon>Rhodobacterales</taxon>
        <taxon>Paracoccaceae</taxon>
        <taxon>Paracoccus</taxon>
    </lineage>
</organism>
<evidence type="ECO:0000313" key="2">
    <source>
        <dbReference type="Proteomes" id="UP001269144"/>
    </source>
</evidence>
<gene>
    <name evidence="1" type="ORF">RGQ15_07035</name>
</gene>
<reference evidence="2" key="1">
    <citation type="submission" date="2023-07" db="EMBL/GenBank/DDBJ databases">
        <title>Paracoccus sp. MBLB3053 whole genome sequence.</title>
        <authorList>
            <person name="Hwang C.Y."/>
            <person name="Cho E.-S."/>
            <person name="Seo M.-J."/>
        </authorList>
    </citation>
    <scope>NUCLEOTIDE SEQUENCE [LARGE SCALE GENOMIC DNA]</scope>
    <source>
        <strain evidence="2">MBLB3053</strain>
    </source>
</reference>
<proteinExistence type="predicted"/>
<sequence>MKNKSDALRCLLQLDDSAILNLRFAVEVMKAKSREYPSQPQLAGEADEPFSGSGDLLMLVALPGTEHM</sequence>
<dbReference type="EMBL" id="JAVQLW010000001">
    <property type="protein sequence ID" value="MDS9467327.1"/>
    <property type="molecule type" value="Genomic_DNA"/>
</dbReference>
<name>A0ABU2HRD5_9RHOB</name>
<accession>A0ABU2HRD5</accession>
<keyword evidence="2" id="KW-1185">Reference proteome</keyword>
<comment type="caution">
    <text evidence="1">The sequence shown here is derived from an EMBL/GenBank/DDBJ whole genome shotgun (WGS) entry which is preliminary data.</text>
</comment>
<protein>
    <submittedName>
        <fullName evidence="1">Uncharacterized protein</fullName>
    </submittedName>
</protein>